<dbReference type="AlphaFoldDB" id="A0AAD9NUV1"/>
<reference evidence="1" key="1">
    <citation type="journal article" date="2023" name="Mol. Biol. Evol.">
        <title>Third-Generation Sequencing Reveals the Adaptive Role of the Epigenome in Three Deep-Sea Polychaetes.</title>
        <authorList>
            <person name="Perez M."/>
            <person name="Aroh O."/>
            <person name="Sun Y."/>
            <person name="Lan Y."/>
            <person name="Juniper S.K."/>
            <person name="Young C.R."/>
            <person name="Angers B."/>
            <person name="Qian P.Y."/>
        </authorList>
    </citation>
    <scope>NUCLEOTIDE SEQUENCE</scope>
    <source>
        <strain evidence="1">R07B-5</strain>
    </source>
</reference>
<gene>
    <name evidence="1" type="ORF">NP493_448g01045</name>
</gene>
<evidence type="ECO:0000313" key="2">
    <source>
        <dbReference type="Proteomes" id="UP001209878"/>
    </source>
</evidence>
<accession>A0AAD9NUV1</accession>
<organism evidence="1 2">
    <name type="scientific">Ridgeia piscesae</name>
    <name type="common">Tubeworm</name>
    <dbReference type="NCBI Taxonomy" id="27915"/>
    <lineage>
        <taxon>Eukaryota</taxon>
        <taxon>Metazoa</taxon>
        <taxon>Spiralia</taxon>
        <taxon>Lophotrochozoa</taxon>
        <taxon>Annelida</taxon>
        <taxon>Polychaeta</taxon>
        <taxon>Sedentaria</taxon>
        <taxon>Canalipalpata</taxon>
        <taxon>Sabellida</taxon>
        <taxon>Siboglinidae</taxon>
        <taxon>Ridgeia</taxon>
    </lineage>
</organism>
<proteinExistence type="predicted"/>
<name>A0AAD9NUV1_RIDPI</name>
<dbReference type="Proteomes" id="UP001209878">
    <property type="component" value="Unassembled WGS sequence"/>
</dbReference>
<protein>
    <submittedName>
        <fullName evidence="1">Uncharacterized protein</fullName>
    </submittedName>
</protein>
<dbReference type="EMBL" id="JAODUO010000450">
    <property type="protein sequence ID" value="KAK2180279.1"/>
    <property type="molecule type" value="Genomic_DNA"/>
</dbReference>
<comment type="caution">
    <text evidence="1">The sequence shown here is derived from an EMBL/GenBank/DDBJ whole genome shotgun (WGS) entry which is preliminary data.</text>
</comment>
<sequence length="232" mass="27152">MTQMPSYIAPPSYGKDFAAIPKPWTTANDPYTEMTEEQIRNIDQTPDPFFFFNGRRTADKDAGIRPRYAYTMSQNALRGMPTDLPHLWVGERWNRNPPYDHNTCRGRASVRWGPDKQGEKTRSHYFGEDVARYTTIDTYRRPSTNLAGRVTMDYGRPADGYYAQKYPTRSTWCRSSVPLNNKGLVAPFTRKTYREYEEQKRAEILARGERIGKYPEFSEYTNRYLLRAKTCY</sequence>
<evidence type="ECO:0000313" key="1">
    <source>
        <dbReference type="EMBL" id="KAK2180279.1"/>
    </source>
</evidence>
<keyword evidence="2" id="KW-1185">Reference proteome</keyword>